<dbReference type="InterPro" id="IPR042231">
    <property type="entry name" value="Cho/carn_acyl_trans_2"/>
</dbReference>
<accession>L1IY94</accession>
<dbReference type="AlphaFoldDB" id="L1IY94"/>
<evidence type="ECO:0000313" key="7">
    <source>
        <dbReference type="EMBL" id="EKX40854.1"/>
    </source>
</evidence>
<sequence length="608" mass="68242">MSRRDEFCISDQTCLCPVASKEYLQTTKIPTYHFQDSLPRLPIPELKDTSHRFLESARPLVSPSELNVTQKVLNEFVGGAGKQLQDAIVEREKKRYSSFITQPWFDMYLENRSPLPLNINPQLTLLDDPLPDKNDQACRAAILTWSSARFFRTLMDGHLMPDMFHTQKCMGGTGTGFFQFLNGKGGSPQFETVCAMTPRNLAFYAAYIYGTYPLDMSQYQNLFQSTRVPMPGKDKLIKYDKSRHVVIQRGTEFWSLDVLDENGNVISADQILSGIQHILSTPVKYENPSVGILTTMDRNEWAAARSKIIESSANAESLEAIDSAMFVICLEDHVPVDYVDQQNSFLHGSAKNRWFDKSFQMIVQPNGRAGINFEHSWGDGVAVLRYFNEIYDDSSKAPCPQPQTHPKAPRKLEFKISNEVRAIIDKAEKDFDNTRSSVATHLLEVPGFTSSYISQKGLGLDGTLQMSFQLAYFRLFGHSASTYESANQSAFKHGRTETIRSATPESDAMCKTFFSKSSTRPEKEEALRKAVKQHGVITRNALMGKGWDRHMFALKHEALKSGLKTPAIFQDEAYTRLSEIILSTSTLTSPNIQGGGFGPVGPKCYGIG</sequence>
<evidence type="ECO:0000259" key="6">
    <source>
        <dbReference type="Pfam" id="PF00755"/>
    </source>
</evidence>
<dbReference type="OrthoDB" id="240216at2759"/>
<reference evidence="9" key="2">
    <citation type="submission" date="2012-11" db="EMBL/GenBank/DDBJ databases">
        <authorList>
            <person name="Kuo A."/>
            <person name="Curtis B.A."/>
            <person name="Tanifuji G."/>
            <person name="Burki F."/>
            <person name="Gruber A."/>
            <person name="Irimia M."/>
            <person name="Maruyama S."/>
            <person name="Arias M.C."/>
            <person name="Ball S.G."/>
            <person name="Gile G.H."/>
            <person name="Hirakawa Y."/>
            <person name="Hopkins J.F."/>
            <person name="Rensing S.A."/>
            <person name="Schmutz J."/>
            <person name="Symeonidi A."/>
            <person name="Elias M."/>
            <person name="Eveleigh R.J."/>
            <person name="Herman E.K."/>
            <person name="Klute M.J."/>
            <person name="Nakayama T."/>
            <person name="Obornik M."/>
            <person name="Reyes-Prieto A."/>
            <person name="Armbrust E.V."/>
            <person name="Aves S.J."/>
            <person name="Beiko R.G."/>
            <person name="Coutinho P."/>
            <person name="Dacks J.B."/>
            <person name="Durnford D.G."/>
            <person name="Fast N.M."/>
            <person name="Green B.R."/>
            <person name="Grisdale C."/>
            <person name="Hempe F."/>
            <person name="Henrissat B."/>
            <person name="Hoppner M.P."/>
            <person name="Ishida K.-I."/>
            <person name="Kim E."/>
            <person name="Koreny L."/>
            <person name="Kroth P.G."/>
            <person name="Liu Y."/>
            <person name="Malik S.-B."/>
            <person name="Maier U.G."/>
            <person name="McRose D."/>
            <person name="Mock T."/>
            <person name="Neilson J.A."/>
            <person name="Onodera N.T."/>
            <person name="Poole A.M."/>
            <person name="Pritham E.J."/>
            <person name="Richards T.A."/>
            <person name="Rocap G."/>
            <person name="Roy S.W."/>
            <person name="Sarai C."/>
            <person name="Schaack S."/>
            <person name="Shirato S."/>
            <person name="Slamovits C.H."/>
            <person name="Spencer D.F."/>
            <person name="Suzuki S."/>
            <person name="Worden A.Z."/>
            <person name="Zauner S."/>
            <person name="Barry K."/>
            <person name="Bell C."/>
            <person name="Bharti A.K."/>
            <person name="Crow J.A."/>
            <person name="Grimwood J."/>
            <person name="Kramer R."/>
            <person name="Lindquist E."/>
            <person name="Lucas S."/>
            <person name="Salamov A."/>
            <person name="McFadden G.I."/>
            <person name="Lane C.E."/>
            <person name="Keeling P.J."/>
            <person name="Gray M.W."/>
            <person name="Grigoriev I.V."/>
            <person name="Archibald J.M."/>
        </authorList>
    </citation>
    <scope>NUCLEOTIDE SEQUENCE</scope>
    <source>
        <strain evidence="9">CCMP2712</strain>
    </source>
</reference>
<evidence type="ECO:0000313" key="8">
    <source>
        <dbReference type="EnsemblProtists" id="EKX40854"/>
    </source>
</evidence>
<proteinExistence type="inferred from homology"/>
<evidence type="ECO:0000313" key="9">
    <source>
        <dbReference type="Proteomes" id="UP000011087"/>
    </source>
</evidence>
<dbReference type="GO" id="GO:0006635">
    <property type="term" value="P:fatty acid beta-oxidation"/>
    <property type="evidence" value="ECO:0007669"/>
    <property type="project" value="TreeGrafter"/>
</dbReference>
<dbReference type="PaxDb" id="55529-EKX40854"/>
<dbReference type="HOGENOM" id="CLU_013513_4_2_1"/>
<dbReference type="OMA" id="NRWWDKS"/>
<feature type="domain" description="Choline/carnitine acyltransferase" evidence="6">
    <location>
        <begin position="41"/>
        <end position="608"/>
    </location>
</feature>
<dbReference type="GeneID" id="17297530"/>
<keyword evidence="9" id="KW-1185">Reference proteome</keyword>
<dbReference type="STRING" id="905079.L1IY94"/>
<dbReference type="InterPro" id="IPR000542">
    <property type="entry name" value="Carn_acyl_trans"/>
</dbReference>
<dbReference type="EnsemblProtists" id="EKX40854">
    <property type="protein sequence ID" value="EKX40854"/>
    <property type="gene ID" value="GUITHDRAFT_75247"/>
</dbReference>
<dbReference type="SUPFAM" id="SSF52777">
    <property type="entry name" value="CoA-dependent acyltransferases"/>
    <property type="match status" value="2"/>
</dbReference>
<evidence type="ECO:0000256" key="3">
    <source>
        <dbReference type="ARBA" id="ARBA00023315"/>
    </source>
</evidence>
<comment type="similarity">
    <text evidence="1 5">Belongs to the carnitine/choline acetyltransferase family.</text>
</comment>
<dbReference type="EMBL" id="JH993028">
    <property type="protein sequence ID" value="EKX40854.1"/>
    <property type="molecule type" value="Genomic_DNA"/>
</dbReference>
<dbReference type="Pfam" id="PF00755">
    <property type="entry name" value="Carn_acyltransf"/>
    <property type="match status" value="1"/>
</dbReference>
<dbReference type="PANTHER" id="PTHR22589:SF16">
    <property type="entry name" value="CARNITINE O-PALMITOYLTRANSFERASE 2, MITOCHONDRIAL"/>
    <property type="match status" value="1"/>
</dbReference>
<keyword evidence="2 5" id="KW-0808">Transferase</keyword>
<gene>
    <name evidence="7" type="ORF">GUITHDRAFT_75247</name>
</gene>
<dbReference type="Gene3D" id="3.30.559.70">
    <property type="entry name" value="Choline/Carnitine o-acyltransferase, domain 2"/>
    <property type="match status" value="1"/>
</dbReference>
<dbReference type="GO" id="GO:0004095">
    <property type="term" value="F:carnitine O-palmitoyltransferase activity"/>
    <property type="evidence" value="ECO:0007669"/>
    <property type="project" value="TreeGrafter"/>
</dbReference>
<dbReference type="InterPro" id="IPR039551">
    <property type="entry name" value="Cho/carn_acyl_trans"/>
</dbReference>
<feature type="active site" description="Proton acceptor" evidence="4">
    <location>
        <position position="375"/>
    </location>
</feature>
<organism evidence="7">
    <name type="scientific">Guillardia theta (strain CCMP2712)</name>
    <name type="common">Cryptophyte</name>
    <dbReference type="NCBI Taxonomy" id="905079"/>
    <lineage>
        <taxon>Eukaryota</taxon>
        <taxon>Cryptophyceae</taxon>
        <taxon>Pyrenomonadales</taxon>
        <taxon>Geminigeraceae</taxon>
        <taxon>Guillardia</taxon>
    </lineage>
</organism>
<dbReference type="RefSeq" id="XP_005827834.1">
    <property type="nucleotide sequence ID" value="XM_005827777.1"/>
</dbReference>
<dbReference type="PANTHER" id="PTHR22589">
    <property type="entry name" value="CARNITINE O-ACYLTRANSFERASE"/>
    <property type="match status" value="1"/>
</dbReference>
<evidence type="ECO:0000256" key="5">
    <source>
        <dbReference type="RuleBase" id="RU003801"/>
    </source>
</evidence>
<dbReference type="Gene3D" id="3.30.559.10">
    <property type="entry name" value="Chloramphenicol acetyltransferase-like domain"/>
    <property type="match status" value="1"/>
</dbReference>
<name>L1IY94_GUITC</name>
<dbReference type="Proteomes" id="UP000011087">
    <property type="component" value="Unassembled WGS sequence"/>
</dbReference>
<keyword evidence="3 5" id="KW-0012">Acyltransferase</keyword>
<dbReference type="eggNOG" id="KOG3719">
    <property type="taxonomic scope" value="Eukaryota"/>
</dbReference>
<evidence type="ECO:0000256" key="2">
    <source>
        <dbReference type="ARBA" id="ARBA00022679"/>
    </source>
</evidence>
<reference evidence="8" key="3">
    <citation type="submission" date="2016-03" db="UniProtKB">
        <authorList>
            <consortium name="EnsemblProtists"/>
        </authorList>
    </citation>
    <scope>IDENTIFICATION</scope>
</reference>
<dbReference type="GO" id="GO:0005739">
    <property type="term" value="C:mitochondrion"/>
    <property type="evidence" value="ECO:0007669"/>
    <property type="project" value="TreeGrafter"/>
</dbReference>
<dbReference type="PROSITE" id="PS00440">
    <property type="entry name" value="ACYLTRANSF_C_2"/>
    <property type="match status" value="1"/>
</dbReference>
<dbReference type="InterPro" id="IPR023213">
    <property type="entry name" value="CAT-like_dom_sf"/>
</dbReference>
<evidence type="ECO:0000256" key="1">
    <source>
        <dbReference type="ARBA" id="ARBA00005232"/>
    </source>
</evidence>
<protein>
    <recommendedName>
        <fullName evidence="6">Choline/carnitine acyltransferase domain-containing protein</fullName>
    </recommendedName>
</protein>
<reference evidence="7 9" key="1">
    <citation type="journal article" date="2012" name="Nature">
        <title>Algal genomes reveal evolutionary mosaicism and the fate of nucleomorphs.</title>
        <authorList>
            <consortium name="DOE Joint Genome Institute"/>
            <person name="Curtis B.A."/>
            <person name="Tanifuji G."/>
            <person name="Burki F."/>
            <person name="Gruber A."/>
            <person name="Irimia M."/>
            <person name="Maruyama S."/>
            <person name="Arias M.C."/>
            <person name="Ball S.G."/>
            <person name="Gile G.H."/>
            <person name="Hirakawa Y."/>
            <person name="Hopkins J.F."/>
            <person name="Kuo A."/>
            <person name="Rensing S.A."/>
            <person name="Schmutz J."/>
            <person name="Symeonidi A."/>
            <person name="Elias M."/>
            <person name="Eveleigh R.J."/>
            <person name="Herman E.K."/>
            <person name="Klute M.J."/>
            <person name="Nakayama T."/>
            <person name="Obornik M."/>
            <person name="Reyes-Prieto A."/>
            <person name="Armbrust E.V."/>
            <person name="Aves S.J."/>
            <person name="Beiko R.G."/>
            <person name="Coutinho P."/>
            <person name="Dacks J.B."/>
            <person name="Durnford D.G."/>
            <person name="Fast N.M."/>
            <person name="Green B.R."/>
            <person name="Grisdale C.J."/>
            <person name="Hempel F."/>
            <person name="Henrissat B."/>
            <person name="Hoppner M.P."/>
            <person name="Ishida K."/>
            <person name="Kim E."/>
            <person name="Koreny L."/>
            <person name="Kroth P.G."/>
            <person name="Liu Y."/>
            <person name="Malik S.B."/>
            <person name="Maier U.G."/>
            <person name="McRose D."/>
            <person name="Mock T."/>
            <person name="Neilson J.A."/>
            <person name="Onodera N.T."/>
            <person name="Poole A.M."/>
            <person name="Pritham E.J."/>
            <person name="Richards T.A."/>
            <person name="Rocap G."/>
            <person name="Roy S.W."/>
            <person name="Sarai C."/>
            <person name="Schaack S."/>
            <person name="Shirato S."/>
            <person name="Slamovits C.H."/>
            <person name="Spencer D.F."/>
            <person name="Suzuki S."/>
            <person name="Worden A.Z."/>
            <person name="Zauner S."/>
            <person name="Barry K."/>
            <person name="Bell C."/>
            <person name="Bharti A.K."/>
            <person name="Crow J.A."/>
            <person name="Grimwood J."/>
            <person name="Kramer R."/>
            <person name="Lindquist E."/>
            <person name="Lucas S."/>
            <person name="Salamov A."/>
            <person name="McFadden G.I."/>
            <person name="Lane C.E."/>
            <person name="Keeling P.J."/>
            <person name="Gray M.W."/>
            <person name="Grigoriev I.V."/>
            <person name="Archibald J.M."/>
        </authorList>
    </citation>
    <scope>NUCLEOTIDE SEQUENCE</scope>
    <source>
        <strain evidence="7 9">CCMP2712</strain>
    </source>
</reference>
<dbReference type="KEGG" id="gtt:GUITHDRAFT_75247"/>
<evidence type="ECO:0000256" key="4">
    <source>
        <dbReference type="PIRSR" id="PIRSR600542-1"/>
    </source>
</evidence>